<feature type="transmembrane region" description="Helical" evidence="19">
    <location>
        <begin position="506"/>
        <end position="527"/>
    </location>
</feature>
<evidence type="ECO:0000313" key="24">
    <source>
        <dbReference type="Proteomes" id="UP001066276"/>
    </source>
</evidence>
<evidence type="ECO:0000256" key="12">
    <source>
        <dbReference type="ARBA" id="ARBA00023279"/>
    </source>
</evidence>
<keyword evidence="11" id="KW-0325">Glycoprotein</keyword>
<keyword evidence="8 19" id="KW-1133">Transmembrane helix</keyword>
<dbReference type="GO" id="GO:0032190">
    <property type="term" value="F:acrosin binding"/>
    <property type="evidence" value="ECO:0007669"/>
    <property type="project" value="TreeGrafter"/>
</dbReference>
<dbReference type="GO" id="GO:0005886">
    <property type="term" value="C:plasma membrane"/>
    <property type="evidence" value="ECO:0007669"/>
    <property type="project" value="UniProtKB-SubCell"/>
</dbReference>
<keyword evidence="6 19" id="KW-0812">Transmembrane</keyword>
<dbReference type="InterPro" id="IPR054554">
    <property type="entry name" value="ZP1/4_Ig-like"/>
</dbReference>
<feature type="signal peptide" evidence="20">
    <location>
        <begin position="1"/>
        <end position="20"/>
    </location>
</feature>
<feature type="domain" description="P-type" evidence="22">
    <location>
        <begin position="139"/>
        <end position="180"/>
    </location>
</feature>
<dbReference type="GO" id="GO:0007339">
    <property type="term" value="P:binding of sperm to zona pellucida"/>
    <property type="evidence" value="ECO:0007669"/>
    <property type="project" value="TreeGrafter"/>
</dbReference>
<dbReference type="CDD" id="cd00111">
    <property type="entry name" value="Trefoil"/>
    <property type="match status" value="1"/>
</dbReference>
<keyword evidence="10" id="KW-1015">Disulfide bond</keyword>
<dbReference type="InterPro" id="IPR001507">
    <property type="entry name" value="ZP_dom"/>
</dbReference>
<dbReference type="Proteomes" id="UP001066276">
    <property type="component" value="Chromosome 7"/>
</dbReference>
<dbReference type="Gene3D" id="4.10.110.10">
    <property type="entry name" value="Spasmolytic Protein, domain 1"/>
    <property type="match status" value="1"/>
</dbReference>
<feature type="chain" id="PRO_5043899778" description="Zona pellucida sperm-binding protein 4" evidence="20">
    <location>
        <begin position="21"/>
        <end position="542"/>
    </location>
</feature>
<evidence type="ECO:0000259" key="22">
    <source>
        <dbReference type="PROSITE" id="PS51448"/>
    </source>
</evidence>
<name>A0AAV7PLU6_PLEWA</name>
<gene>
    <name evidence="23" type="ORF">NDU88_006715</name>
</gene>
<keyword evidence="2" id="KW-1003">Cell membrane</keyword>
<dbReference type="InterPro" id="IPR042235">
    <property type="entry name" value="ZP-C_dom"/>
</dbReference>
<dbReference type="SMART" id="SM00018">
    <property type="entry name" value="PD"/>
    <property type="match status" value="1"/>
</dbReference>
<evidence type="ECO:0000256" key="18">
    <source>
        <dbReference type="PROSITE-ProRule" id="PRU00779"/>
    </source>
</evidence>
<evidence type="ECO:0000256" key="7">
    <source>
        <dbReference type="ARBA" id="ARBA00022729"/>
    </source>
</evidence>
<evidence type="ECO:0000256" key="13">
    <source>
        <dbReference type="ARBA" id="ARBA00024183"/>
    </source>
</evidence>
<dbReference type="Gene3D" id="2.60.40.4100">
    <property type="entry name" value="Zona pellucida, ZP-C domain"/>
    <property type="match status" value="1"/>
</dbReference>
<keyword evidence="3" id="KW-0964">Secreted</keyword>
<evidence type="ECO:0000256" key="11">
    <source>
        <dbReference type="ARBA" id="ARBA00023180"/>
    </source>
</evidence>
<keyword evidence="12" id="KW-0278">Fertilization</keyword>
<dbReference type="SUPFAM" id="SSF57492">
    <property type="entry name" value="Trefoil"/>
    <property type="match status" value="1"/>
</dbReference>
<dbReference type="Pfam" id="PF00088">
    <property type="entry name" value="Trefoil"/>
    <property type="match status" value="1"/>
</dbReference>
<evidence type="ECO:0000256" key="16">
    <source>
        <dbReference type="ARBA" id="ARBA00042273"/>
    </source>
</evidence>
<evidence type="ECO:0000256" key="20">
    <source>
        <dbReference type="SAM" id="SignalP"/>
    </source>
</evidence>
<evidence type="ECO:0000256" key="15">
    <source>
        <dbReference type="ARBA" id="ARBA00040238"/>
    </source>
</evidence>
<dbReference type="GO" id="GO:0060468">
    <property type="term" value="P:prevention of polyspermy"/>
    <property type="evidence" value="ECO:0007669"/>
    <property type="project" value="TreeGrafter"/>
</dbReference>
<organism evidence="23 24">
    <name type="scientific">Pleurodeles waltl</name>
    <name type="common">Iberian ribbed newt</name>
    <dbReference type="NCBI Taxonomy" id="8319"/>
    <lineage>
        <taxon>Eukaryota</taxon>
        <taxon>Metazoa</taxon>
        <taxon>Chordata</taxon>
        <taxon>Craniata</taxon>
        <taxon>Vertebrata</taxon>
        <taxon>Euteleostomi</taxon>
        <taxon>Amphibia</taxon>
        <taxon>Batrachia</taxon>
        <taxon>Caudata</taxon>
        <taxon>Salamandroidea</taxon>
        <taxon>Salamandridae</taxon>
        <taxon>Pleurodelinae</taxon>
        <taxon>Pleurodeles</taxon>
    </lineage>
</organism>
<keyword evidence="24" id="KW-1185">Reference proteome</keyword>
<dbReference type="EMBL" id="JANPWB010000011">
    <property type="protein sequence ID" value="KAJ1128336.1"/>
    <property type="molecule type" value="Genomic_DNA"/>
</dbReference>
<dbReference type="PROSITE" id="PS51448">
    <property type="entry name" value="P_TREFOIL_2"/>
    <property type="match status" value="1"/>
</dbReference>
<evidence type="ECO:0000256" key="6">
    <source>
        <dbReference type="ARBA" id="ARBA00022692"/>
    </source>
</evidence>
<evidence type="ECO:0000256" key="3">
    <source>
        <dbReference type="ARBA" id="ARBA00022525"/>
    </source>
</evidence>
<dbReference type="PANTHER" id="PTHR23343">
    <property type="entry name" value="ZONA PELLUCIDA SPERM-BINDING PROTEIN"/>
    <property type="match status" value="1"/>
</dbReference>
<dbReference type="InterPro" id="IPR051148">
    <property type="entry name" value="Zona_Pellucida_Domain_gp"/>
</dbReference>
<reference evidence="23" key="1">
    <citation type="journal article" date="2022" name="bioRxiv">
        <title>Sequencing and chromosome-scale assembly of the giantPleurodeles waltlgenome.</title>
        <authorList>
            <person name="Brown T."/>
            <person name="Elewa A."/>
            <person name="Iarovenko S."/>
            <person name="Subramanian E."/>
            <person name="Araus A.J."/>
            <person name="Petzold A."/>
            <person name="Susuki M."/>
            <person name="Suzuki K.-i.T."/>
            <person name="Hayashi T."/>
            <person name="Toyoda A."/>
            <person name="Oliveira C."/>
            <person name="Osipova E."/>
            <person name="Leigh N.D."/>
            <person name="Simon A."/>
            <person name="Yun M.H."/>
        </authorList>
    </citation>
    <scope>NUCLEOTIDE SEQUENCE</scope>
    <source>
        <strain evidence="23">20211129_DDA</strain>
        <tissue evidence="23">Liver</tissue>
    </source>
</reference>
<evidence type="ECO:0000256" key="9">
    <source>
        <dbReference type="ARBA" id="ARBA00023136"/>
    </source>
</evidence>
<dbReference type="InterPro" id="IPR044913">
    <property type="entry name" value="P_trefoil_dom_sf"/>
</dbReference>
<comment type="subcellular location">
    <subcellularLocation>
        <location evidence="1">Cell membrane</location>
        <topology evidence="1">Single-pass type I membrane protein</topology>
    </subcellularLocation>
    <subcellularLocation>
        <location evidence="13">Zona pellucida</location>
    </subcellularLocation>
</comment>
<evidence type="ECO:0000313" key="23">
    <source>
        <dbReference type="EMBL" id="KAJ1128336.1"/>
    </source>
</evidence>
<proteinExistence type="predicted"/>
<protein>
    <recommendedName>
        <fullName evidence="15">Zona pellucida sperm-binding protein 4</fullName>
    </recommendedName>
    <alternativeName>
        <fullName evidence="17">Zona pellucida glycoprotein 4</fullName>
    </alternativeName>
    <alternativeName>
        <fullName evidence="16">Zona pellucida protein B</fullName>
    </alternativeName>
</protein>
<keyword evidence="4" id="KW-0272">Extracellular matrix</keyword>
<evidence type="ECO:0000256" key="19">
    <source>
        <dbReference type="SAM" id="Phobius"/>
    </source>
</evidence>
<dbReference type="AlphaFoldDB" id="A0AAV7PLU6"/>
<evidence type="ECO:0000256" key="2">
    <source>
        <dbReference type="ARBA" id="ARBA00022475"/>
    </source>
</evidence>
<evidence type="ECO:0000256" key="8">
    <source>
        <dbReference type="ARBA" id="ARBA00022989"/>
    </source>
</evidence>
<dbReference type="Gene3D" id="2.60.40.3210">
    <property type="entry name" value="Zona pellucida, ZP-N domain"/>
    <property type="match status" value="1"/>
</dbReference>
<keyword evidence="9 19" id="KW-0472">Membrane</keyword>
<dbReference type="InterPro" id="IPR000519">
    <property type="entry name" value="P_trefoil_dom"/>
</dbReference>
<evidence type="ECO:0000256" key="1">
    <source>
        <dbReference type="ARBA" id="ARBA00004251"/>
    </source>
</evidence>
<keyword evidence="5" id="KW-0165">Cleavage on pair of basic residues</keyword>
<evidence type="ECO:0000256" key="10">
    <source>
        <dbReference type="ARBA" id="ARBA00023157"/>
    </source>
</evidence>
<comment type="caution">
    <text evidence="18">Lacks conserved residue(s) required for the propagation of feature annotation.</text>
</comment>
<dbReference type="GO" id="GO:0035804">
    <property type="term" value="F:structural constituent of egg coat"/>
    <property type="evidence" value="ECO:0007669"/>
    <property type="project" value="TreeGrafter"/>
</dbReference>
<dbReference type="Pfam" id="PF23344">
    <property type="entry name" value="ZP-N"/>
    <property type="match status" value="1"/>
</dbReference>
<sequence length="542" mass="58241">MASTGTVVVLVCLLVCFVWGALEDPQAEGTSGGTPSVSCGLHGMNVTFPLGSFSPPFSAFMEDKNGLYRPLMNDPACRTWVSQQPDGSVVIGADYAGCAMAEEDGEYTMSVDVEYLPGKRTFKHLKCPLFSAMDAPGSDVCAAVIPRDRIPCGPVTQAACIGSGCCYNAIDPAVPCYFASPVTAQCSPDGKATIAISAAATVPPLNLGTVRLVTVSSSCQGLSVNTNGAFLVYSFPLSCGSSYQVAGRTVNENRLESTQEILSWSGSSITRDSTFGLTVRCTFSSSSSFIPLQVEVLTLPPPLPVSSPGPLVLEMRIAKDQTYNSYYGIWEYPVLKILQEPVFVEVRILQRTDPSLVLVLNECWATQSSNPMQQPQWPILIGGCPFQGDNYKTQLIPITAAGLQFPLQYNRFAVSTFTFVDNAQRNIHGQVYFHCSASVCVPSVLGSCSTVCPSRKRRDVSLSDSRPLNLVTAAGPIYFATEEEDGLLILEGSRSSRPSSALMPSWTIGAFVAVGLLTVVMFAFGLWNYHRVRESKMVAVNT</sequence>
<dbReference type="PROSITE" id="PS51034">
    <property type="entry name" value="ZP_2"/>
    <property type="match status" value="1"/>
</dbReference>
<keyword evidence="7 20" id="KW-0732">Signal</keyword>
<dbReference type="Pfam" id="PF00100">
    <property type="entry name" value="Zona_pellucida"/>
    <property type="match status" value="1"/>
</dbReference>
<evidence type="ECO:0000256" key="4">
    <source>
        <dbReference type="ARBA" id="ARBA00022530"/>
    </source>
</evidence>
<dbReference type="InterPro" id="IPR055356">
    <property type="entry name" value="ZP-N"/>
</dbReference>
<evidence type="ECO:0000256" key="14">
    <source>
        <dbReference type="ARBA" id="ARBA00037545"/>
    </source>
</evidence>
<dbReference type="SMART" id="SM00241">
    <property type="entry name" value="ZP"/>
    <property type="match status" value="1"/>
</dbReference>
<accession>A0AAV7PLU6</accession>
<dbReference type="InterPro" id="IPR055355">
    <property type="entry name" value="ZP-C"/>
</dbReference>
<dbReference type="Pfam" id="PF22821">
    <property type="entry name" value="ZP1_ZP4_Ig-like"/>
    <property type="match status" value="1"/>
</dbReference>
<comment type="caution">
    <text evidence="23">The sequence shown here is derived from an EMBL/GenBank/DDBJ whole genome shotgun (WGS) entry which is preliminary data.</text>
</comment>
<comment type="function">
    <text evidence="14">Component of the zona pellucida, an extracellular matrix surrounding oocytes which mediates sperm binding, induction of the acrosome reaction and prevents post-fertilization polyspermy. The zona pellucida is composed of 3 to 4 glycoproteins, ZP1, ZP2, ZP3, and ZP4. ZP4 may act as a sperm receptor.</text>
</comment>
<dbReference type="GO" id="GO:0035805">
    <property type="term" value="C:egg coat"/>
    <property type="evidence" value="ECO:0007669"/>
    <property type="project" value="UniProtKB-SubCell"/>
</dbReference>
<dbReference type="PANTHER" id="PTHR23343:SF31">
    <property type="entry name" value="ZONA PELLUCIDA SPERM-BINDING PROTEIN 4"/>
    <property type="match status" value="1"/>
</dbReference>
<evidence type="ECO:0000256" key="5">
    <source>
        <dbReference type="ARBA" id="ARBA00022685"/>
    </source>
</evidence>
<feature type="domain" description="ZP" evidence="21">
    <location>
        <begin position="185"/>
        <end position="455"/>
    </location>
</feature>
<evidence type="ECO:0000259" key="21">
    <source>
        <dbReference type="PROSITE" id="PS51034"/>
    </source>
</evidence>
<evidence type="ECO:0000256" key="17">
    <source>
        <dbReference type="ARBA" id="ARBA00042573"/>
    </source>
</evidence>